<dbReference type="Proteomes" id="UP000077202">
    <property type="component" value="Unassembled WGS sequence"/>
</dbReference>
<keyword evidence="3" id="KW-1185">Reference proteome</keyword>
<reference evidence="2" key="1">
    <citation type="submission" date="2016-03" db="EMBL/GenBank/DDBJ databases">
        <title>Mechanisms controlling the formation of the plant cell surface in tip-growing cells are functionally conserved among land plants.</title>
        <authorList>
            <person name="Honkanen S."/>
            <person name="Jones V.A."/>
            <person name="Morieri G."/>
            <person name="Champion C."/>
            <person name="Hetherington A.J."/>
            <person name="Kelly S."/>
            <person name="Saint-Marcoux D."/>
            <person name="Proust H."/>
            <person name="Prescott H."/>
            <person name="Dolan L."/>
        </authorList>
    </citation>
    <scope>NUCLEOTIDE SEQUENCE [LARGE SCALE GENOMIC DNA]</scope>
    <source>
        <tissue evidence="2">Whole gametophyte</tissue>
    </source>
</reference>
<protein>
    <submittedName>
        <fullName evidence="2">Uncharacterized protein</fullName>
    </submittedName>
</protein>
<feature type="region of interest" description="Disordered" evidence="1">
    <location>
        <begin position="270"/>
        <end position="306"/>
    </location>
</feature>
<proteinExistence type="predicted"/>
<organism evidence="2 3">
    <name type="scientific">Marchantia polymorpha subsp. ruderalis</name>
    <dbReference type="NCBI Taxonomy" id="1480154"/>
    <lineage>
        <taxon>Eukaryota</taxon>
        <taxon>Viridiplantae</taxon>
        <taxon>Streptophyta</taxon>
        <taxon>Embryophyta</taxon>
        <taxon>Marchantiophyta</taxon>
        <taxon>Marchantiopsida</taxon>
        <taxon>Marchantiidae</taxon>
        <taxon>Marchantiales</taxon>
        <taxon>Marchantiaceae</taxon>
        <taxon>Marchantia</taxon>
    </lineage>
</organism>
<dbReference type="AlphaFoldDB" id="A0A176WQ29"/>
<evidence type="ECO:0000313" key="3">
    <source>
        <dbReference type="Proteomes" id="UP000077202"/>
    </source>
</evidence>
<evidence type="ECO:0000256" key="1">
    <source>
        <dbReference type="SAM" id="MobiDB-lite"/>
    </source>
</evidence>
<dbReference type="PANTHER" id="PTHR34278">
    <property type="entry name" value="PROTEIN THI031, PUTATIVE-RELATED"/>
    <property type="match status" value="1"/>
</dbReference>
<comment type="caution">
    <text evidence="2">The sequence shown here is derived from an EMBL/GenBank/DDBJ whole genome shotgun (WGS) entry which is preliminary data.</text>
</comment>
<name>A0A176WQ29_MARPO</name>
<dbReference type="PANTHER" id="PTHR34278:SF1">
    <property type="entry name" value="PROTEIN THI031, PUTATIVE-RELATED"/>
    <property type="match status" value="1"/>
</dbReference>
<evidence type="ECO:0000313" key="2">
    <source>
        <dbReference type="EMBL" id="OAE34934.1"/>
    </source>
</evidence>
<gene>
    <name evidence="2" type="ORF">AXG93_1333s1160</name>
</gene>
<sequence>MIDAIESATEAGRKRGQKARPSFLLATLLASIVHKVLYCKFPRAAGRVSLGTPSSSSSGSLSIVALSLRFWLASYKTLCESSVRCPVFLFFFLPSFHPSILACFRLWPLPSLFDLDRVSTSTSSSPHRGANCTCKIALLRGFGERTGPENKRLRLHPSSMRREGRIHGSYVRESKHAAWPPVKPANKPTSHSKCTGKCGNGRVRCKCCAFALPVDKSLNKTKGFVKAKAYNITSNYKMQEWRVCDSSPPSSSSSKKPILKVERTFCAWDQNPDLDYQPSDSECEDESQQDDDVNDQDEEPNSWTSEIVVPIESLLRAPKSRLTVPNNVSEDVDESTSDSASDSGESWASIDFSMFTGNVHSTDNEHDTDSEHDTDCDGSFGDYWYMVNEVQSELE</sequence>
<feature type="region of interest" description="Disordered" evidence="1">
    <location>
        <begin position="325"/>
        <end position="379"/>
    </location>
</feature>
<feature type="compositionally biased region" description="Low complexity" evidence="1">
    <location>
        <begin position="337"/>
        <end position="349"/>
    </location>
</feature>
<feature type="compositionally biased region" description="Basic and acidic residues" evidence="1">
    <location>
        <begin position="362"/>
        <end position="375"/>
    </location>
</feature>
<accession>A0A176WQ29</accession>
<dbReference type="EMBL" id="LVLJ01000299">
    <property type="protein sequence ID" value="OAE34934.1"/>
    <property type="molecule type" value="Genomic_DNA"/>
</dbReference>
<feature type="compositionally biased region" description="Acidic residues" evidence="1">
    <location>
        <begin position="281"/>
        <end position="300"/>
    </location>
</feature>